<keyword evidence="3" id="KW-1185">Reference proteome</keyword>
<dbReference type="GO" id="GO:0004252">
    <property type="term" value="F:serine-type endopeptidase activity"/>
    <property type="evidence" value="ECO:0007669"/>
    <property type="project" value="InterPro"/>
</dbReference>
<reference evidence="2 3" key="1">
    <citation type="submission" date="2017-03" db="EMBL/GenBank/DDBJ databases">
        <title>Genome Survey of Euroglyphus maynei.</title>
        <authorList>
            <person name="Arlian L.G."/>
            <person name="Morgan M.S."/>
            <person name="Rider S.D."/>
        </authorList>
    </citation>
    <scope>NUCLEOTIDE SEQUENCE [LARGE SCALE GENOMIC DNA]</scope>
    <source>
        <strain evidence="2">Arlian Lab</strain>
        <tissue evidence="2">Whole body</tissue>
    </source>
</reference>
<dbReference type="Gene3D" id="2.40.10.10">
    <property type="entry name" value="Trypsin-like serine proteases"/>
    <property type="match status" value="1"/>
</dbReference>
<sequence length="58" mass="6863">PGAFWTARSGVLRRGSLQRTLYEEIRLIDRVIIHPDYVDRGFLNDIALLHLDRPLQYR</sequence>
<feature type="non-terminal residue" evidence="2">
    <location>
        <position position="1"/>
    </location>
</feature>
<dbReference type="InterPro" id="IPR001254">
    <property type="entry name" value="Trypsin_dom"/>
</dbReference>
<dbReference type="EMBL" id="MUJZ01031086">
    <property type="protein sequence ID" value="OTF77751.1"/>
    <property type="molecule type" value="Genomic_DNA"/>
</dbReference>
<evidence type="ECO:0000313" key="2">
    <source>
        <dbReference type="EMBL" id="OTF77751.1"/>
    </source>
</evidence>
<evidence type="ECO:0000313" key="3">
    <source>
        <dbReference type="Proteomes" id="UP000194236"/>
    </source>
</evidence>
<dbReference type="Pfam" id="PF00089">
    <property type="entry name" value="Trypsin"/>
    <property type="match status" value="1"/>
</dbReference>
<accession>A0A1Y3BA47</accession>
<gene>
    <name evidence="2" type="ORF">BLA29_015107</name>
</gene>
<protein>
    <recommendedName>
        <fullName evidence="1">Peptidase S1 domain-containing protein</fullName>
    </recommendedName>
</protein>
<evidence type="ECO:0000259" key="1">
    <source>
        <dbReference type="Pfam" id="PF00089"/>
    </source>
</evidence>
<dbReference type="SUPFAM" id="SSF50494">
    <property type="entry name" value="Trypsin-like serine proteases"/>
    <property type="match status" value="1"/>
</dbReference>
<organism evidence="2 3">
    <name type="scientific">Euroglyphus maynei</name>
    <name type="common">Mayne's house dust mite</name>
    <dbReference type="NCBI Taxonomy" id="6958"/>
    <lineage>
        <taxon>Eukaryota</taxon>
        <taxon>Metazoa</taxon>
        <taxon>Ecdysozoa</taxon>
        <taxon>Arthropoda</taxon>
        <taxon>Chelicerata</taxon>
        <taxon>Arachnida</taxon>
        <taxon>Acari</taxon>
        <taxon>Acariformes</taxon>
        <taxon>Sarcoptiformes</taxon>
        <taxon>Astigmata</taxon>
        <taxon>Psoroptidia</taxon>
        <taxon>Analgoidea</taxon>
        <taxon>Pyroglyphidae</taxon>
        <taxon>Pyroglyphinae</taxon>
        <taxon>Euroglyphus</taxon>
    </lineage>
</organism>
<name>A0A1Y3BA47_EURMA</name>
<dbReference type="AlphaFoldDB" id="A0A1Y3BA47"/>
<dbReference type="InterPro" id="IPR009003">
    <property type="entry name" value="Peptidase_S1_PA"/>
</dbReference>
<comment type="caution">
    <text evidence="2">The sequence shown here is derived from an EMBL/GenBank/DDBJ whole genome shotgun (WGS) entry which is preliminary data.</text>
</comment>
<proteinExistence type="predicted"/>
<dbReference type="OrthoDB" id="6509467at2759"/>
<dbReference type="Proteomes" id="UP000194236">
    <property type="component" value="Unassembled WGS sequence"/>
</dbReference>
<dbReference type="InterPro" id="IPR043504">
    <property type="entry name" value="Peptidase_S1_PA_chymotrypsin"/>
</dbReference>
<feature type="domain" description="Peptidase S1" evidence="1">
    <location>
        <begin position="23"/>
        <end position="56"/>
    </location>
</feature>
<dbReference type="GO" id="GO:0006508">
    <property type="term" value="P:proteolysis"/>
    <property type="evidence" value="ECO:0007669"/>
    <property type="project" value="InterPro"/>
</dbReference>